<dbReference type="AlphaFoldDB" id="A0A378JYN0"/>
<dbReference type="STRING" id="39962.Lmor_0220"/>
<dbReference type="Gene3D" id="1.10.10.1150">
    <property type="entry name" value="Coenzyme PQQ synthesis protein D (PqqD)"/>
    <property type="match status" value="1"/>
</dbReference>
<dbReference type="EMBL" id="LNYN01000006">
    <property type="protein sequence ID" value="KTD38817.1"/>
    <property type="molecule type" value="Genomic_DNA"/>
</dbReference>
<keyword evidence="3" id="KW-1185">Reference proteome</keyword>
<dbReference type="InterPro" id="IPR008792">
    <property type="entry name" value="PQQD"/>
</dbReference>
<dbReference type="Pfam" id="PF05402">
    <property type="entry name" value="PqqD"/>
    <property type="match status" value="1"/>
</dbReference>
<proteinExistence type="predicted"/>
<name>A0A378JYN0_9GAMM</name>
<reference evidence="1 3" key="1">
    <citation type="submission" date="2015-11" db="EMBL/GenBank/DDBJ databases">
        <title>Genomic analysis of 38 Legionella species identifies large and diverse effector repertoires.</title>
        <authorList>
            <person name="Burstein D."/>
            <person name="Amaro F."/>
            <person name="Zusman T."/>
            <person name="Lifshitz Z."/>
            <person name="Cohen O."/>
            <person name="Gilbert J.A."/>
            <person name="Pupko T."/>
            <person name="Shuman H.A."/>
            <person name="Segal G."/>
        </authorList>
    </citation>
    <scope>NUCLEOTIDE SEQUENCE [LARGE SCALE GENOMIC DNA]</scope>
    <source>
        <strain evidence="1 3">ATCC 43877</strain>
    </source>
</reference>
<dbReference type="OrthoDB" id="516080at2"/>
<dbReference type="EMBL" id="UGOG01000001">
    <property type="protein sequence ID" value="STX63763.1"/>
    <property type="molecule type" value="Genomic_DNA"/>
</dbReference>
<dbReference type="InterPro" id="IPR041881">
    <property type="entry name" value="PqqD_sf"/>
</dbReference>
<evidence type="ECO:0000313" key="1">
    <source>
        <dbReference type="EMBL" id="KTD38817.1"/>
    </source>
</evidence>
<dbReference type="Proteomes" id="UP000054985">
    <property type="component" value="Unassembled WGS sequence"/>
</dbReference>
<reference evidence="2 4" key="2">
    <citation type="submission" date="2018-06" db="EMBL/GenBank/DDBJ databases">
        <authorList>
            <consortium name="Pathogen Informatics"/>
            <person name="Doyle S."/>
        </authorList>
    </citation>
    <scope>NUCLEOTIDE SEQUENCE [LARGE SCALE GENOMIC DNA]</scope>
    <source>
        <strain evidence="2 4">NCTC12239</strain>
    </source>
</reference>
<dbReference type="Proteomes" id="UP000254040">
    <property type="component" value="Unassembled WGS sequence"/>
</dbReference>
<organism evidence="2 4">
    <name type="scientific">Legionella moravica</name>
    <dbReference type="NCBI Taxonomy" id="39962"/>
    <lineage>
        <taxon>Bacteria</taxon>
        <taxon>Pseudomonadati</taxon>
        <taxon>Pseudomonadota</taxon>
        <taxon>Gammaproteobacteria</taxon>
        <taxon>Legionellales</taxon>
        <taxon>Legionellaceae</taxon>
        <taxon>Legionella</taxon>
    </lineage>
</organism>
<evidence type="ECO:0000313" key="4">
    <source>
        <dbReference type="Proteomes" id="UP000254040"/>
    </source>
</evidence>
<evidence type="ECO:0000313" key="2">
    <source>
        <dbReference type="EMBL" id="STX63763.1"/>
    </source>
</evidence>
<dbReference type="RefSeq" id="WP_035921553.1">
    <property type="nucleotide sequence ID" value="NZ_CAAAJG010000006.1"/>
</dbReference>
<accession>A0A378JYN0</accession>
<protein>
    <submittedName>
        <fullName evidence="2">Coenzyme PQQ biosynthesis protein PqqD</fullName>
    </submittedName>
    <submittedName>
        <fullName evidence="1">Coenzyme PQQ synthesis protein D</fullName>
    </submittedName>
</protein>
<gene>
    <name evidence="1" type="primary">pqqD</name>
    <name evidence="1" type="ORF">Lmor_0220</name>
    <name evidence="2" type="ORF">NCTC12239_02711</name>
</gene>
<evidence type="ECO:0000313" key="3">
    <source>
        <dbReference type="Proteomes" id="UP000054985"/>
    </source>
</evidence>
<sequence length="99" mass="11493">MATYRQAGKMTEVDVETNYFPNPEVLKRLIITESGFVFDPLRGKNYRVNSNGLAIIKFIQDGSNLAQIIEKLSEEYHVSREVIEHDVQEFFTNLQQQIK</sequence>